<dbReference type="AlphaFoldDB" id="A0A7M5WVS9"/>
<sequence length="600" mass="69920">MAAKHGTDQIYIGEAYLKSEEAITKGFTIEDVNARRDIVLDVAHFEPKLTCFDDNKHPKTFIEDMVYRLDSYVWRDPDLETSQMALSHTKSLIELLFGYVRANWVYGSYIKDDVDLIETGSYFSNLRVGLPFEFDFMFDITDILSPAYEIVQVEDDKERNFISERPELRENIYYCIRLKDDCAFTKCSTIGMLFHVEEFCESLHKAFEDAIKFCKYEGWDIFDWSSPKTSPAFSFSMFYDETGILVDLVPCFRIEATDVYNLPKINSRLNTFFTENQWGSSTSHDDDKGSAYDTQPLYLICCDVDFKQSSGFNRYAEIYKGCTFRLSLSLFEKHFYRRLDSNISSALRVFKYLFQTFPSTLGDCNGVWDKEKNTKLKKKFDKQAKADLKKHKNRIRNNKYGDEQDPMVTFGCKSSIPSYFFTNFFLKLLSTGEFIQLWKGYGPGDIFLQLFSYLLKLLETIPSDLFQYTEHSPTVYHHVAVGSWFFEDRSFASKEVSLTDDQIFGLRSWLHAIVFVLSDPSSTSEIYANFPLRCILPRVECLSCKKHYFILNDDIPHLNIEEDEIYRCHIHRLAASSIPIGFNHVDWDDVWPGLSKYCSN</sequence>
<accession>A0A7M5WVS9</accession>
<dbReference type="InterPro" id="IPR046903">
    <property type="entry name" value="Mab-21-like_nuc_Trfase"/>
</dbReference>
<name>A0A7M5WVS9_9CNID</name>
<evidence type="ECO:0000313" key="2">
    <source>
        <dbReference type="EnsemblMetazoa" id="CLYHEMP013896.1"/>
    </source>
</evidence>
<reference evidence="2" key="1">
    <citation type="submission" date="2021-01" db="UniProtKB">
        <authorList>
            <consortium name="EnsemblMetazoa"/>
        </authorList>
    </citation>
    <scope>IDENTIFICATION</scope>
</reference>
<keyword evidence="3" id="KW-1185">Reference proteome</keyword>
<dbReference type="EnsemblMetazoa" id="CLYHEMT013896.1">
    <property type="protein sequence ID" value="CLYHEMP013896.1"/>
    <property type="gene ID" value="CLYHEMG013896"/>
</dbReference>
<proteinExistence type="predicted"/>
<evidence type="ECO:0000259" key="1">
    <source>
        <dbReference type="Pfam" id="PF03281"/>
    </source>
</evidence>
<evidence type="ECO:0000313" key="3">
    <source>
        <dbReference type="Proteomes" id="UP000594262"/>
    </source>
</evidence>
<organism evidence="2 3">
    <name type="scientific">Clytia hemisphaerica</name>
    <dbReference type="NCBI Taxonomy" id="252671"/>
    <lineage>
        <taxon>Eukaryota</taxon>
        <taxon>Metazoa</taxon>
        <taxon>Cnidaria</taxon>
        <taxon>Hydrozoa</taxon>
        <taxon>Hydroidolina</taxon>
        <taxon>Leptothecata</taxon>
        <taxon>Obeliida</taxon>
        <taxon>Clytiidae</taxon>
        <taxon>Clytia</taxon>
    </lineage>
</organism>
<dbReference type="Proteomes" id="UP000594262">
    <property type="component" value="Unplaced"/>
</dbReference>
<dbReference type="Pfam" id="PF03281">
    <property type="entry name" value="Mab-21"/>
    <property type="match status" value="1"/>
</dbReference>
<protein>
    <recommendedName>
        <fullName evidence="1">Mab-21-like nucleotidyltransferase domain-containing protein</fullName>
    </recommendedName>
</protein>
<feature type="domain" description="Mab-21-like nucleotidyltransferase" evidence="1">
    <location>
        <begin position="122"/>
        <end position="256"/>
    </location>
</feature>
<dbReference type="Gene3D" id="3.30.460.90">
    <property type="match status" value="1"/>
</dbReference>